<evidence type="ECO:0000259" key="8">
    <source>
        <dbReference type="PROSITE" id="PS50808"/>
    </source>
</evidence>
<keyword evidence="6" id="KW-0539">Nucleus</keyword>
<dbReference type="Pfam" id="PF04937">
    <property type="entry name" value="DUF659"/>
    <property type="match status" value="1"/>
</dbReference>
<dbReference type="GO" id="GO:0005634">
    <property type="term" value="C:nucleus"/>
    <property type="evidence" value="ECO:0007669"/>
    <property type="project" value="UniProtKB-SubCell"/>
</dbReference>
<reference evidence="9 10" key="1">
    <citation type="journal article" date="2013" name="Front. Plant Sci.">
        <title>The Reference Genome of the Halophytic Plant Eutrema salsugineum.</title>
        <authorList>
            <person name="Yang R."/>
            <person name="Jarvis D.E."/>
            <person name="Chen H."/>
            <person name="Beilstein M.A."/>
            <person name="Grimwood J."/>
            <person name="Jenkins J."/>
            <person name="Shu S."/>
            <person name="Prochnik S."/>
            <person name="Xin M."/>
            <person name="Ma C."/>
            <person name="Schmutz J."/>
            <person name="Wing R.A."/>
            <person name="Mitchell-Olds T."/>
            <person name="Schumaker K.S."/>
            <person name="Wang X."/>
        </authorList>
    </citation>
    <scope>NUCLEOTIDE SEQUENCE [LARGE SCALE GENOMIC DNA]</scope>
</reference>
<evidence type="ECO:0000256" key="7">
    <source>
        <dbReference type="PROSITE-ProRule" id="PRU00027"/>
    </source>
</evidence>
<evidence type="ECO:0000256" key="3">
    <source>
        <dbReference type="ARBA" id="ARBA00022771"/>
    </source>
</evidence>
<keyword evidence="10" id="KW-1185">Reference proteome</keyword>
<protein>
    <recommendedName>
        <fullName evidence="8">BED-type domain-containing protein</fullName>
    </recommendedName>
</protein>
<gene>
    <name evidence="9" type="ORF">EUTSA_v10002303mg</name>
</gene>
<dbReference type="GO" id="GO:0046983">
    <property type="term" value="F:protein dimerization activity"/>
    <property type="evidence" value="ECO:0007669"/>
    <property type="project" value="InterPro"/>
</dbReference>
<evidence type="ECO:0000313" key="10">
    <source>
        <dbReference type="Proteomes" id="UP000030689"/>
    </source>
</evidence>
<keyword evidence="5" id="KW-0238">DNA-binding</keyword>
<evidence type="ECO:0000256" key="6">
    <source>
        <dbReference type="ARBA" id="ARBA00023242"/>
    </source>
</evidence>
<comment type="subcellular location">
    <subcellularLocation>
        <location evidence="1">Nucleus</location>
    </subcellularLocation>
</comment>
<organism evidence="9 10">
    <name type="scientific">Eutrema salsugineum</name>
    <name type="common">Saltwater cress</name>
    <name type="synonym">Sisymbrium salsugineum</name>
    <dbReference type="NCBI Taxonomy" id="72664"/>
    <lineage>
        <taxon>Eukaryota</taxon>
        <taxon>Viridiplantae</taxon>
        <taxon>Streptophyta</taxon>
        <taxon>Embryophyta</taxon>
        <taxon>Tracheophyta</taxon>
        <taxon>Spermatophyta</taxon>
        <taxon>Magnoliopsida</taxon>
        <taxon>eudicotyledons</taxon>
        <taxon>Gunneridae</taxon>
        <taxon>Pentapetalae</taxon>
        <taxon>rosids</taxon>
        <taxon>malvids</taxon>
        <taxon>Brassicales</taxon>
        <taxon>Brassicaceae</taxon>
        <taxon>Eutremeae</taxon>
        <taxon>Eutrema</taxon>
    </lineage>
</organism>
<dbReference type="EMBL" id="KI517398">
    <property type="protein sequence ID" value="ESQ50146.1"/>
    <property type="molecule type" value="Genomic_DNA"/>
</dbReference>
<dbReference type="GO" id="GO:0003677">
    <property type="term" value="F:DNA binding"/>
    <property type="evidence" value="ECO:0007669"/>
    <property type="project" value="UniProtKB-KW"/>
</dbReference>
<sequence>KFTFLKRYSADVGWEYGALYDPLNPDKVKCKLCGKEISGGIHRLKQHIAHKKGVVASSQEDKDKCMKALNEAKEKKSLKRRHEDDLRSEVNVEKQATDELGEELGTMRSPHFQGPIDKFASCIDPEASLATRKRQQSIHDAISKEKTHVVCQQRTFLGCFVKHWDSSGLVGQYQLREALLNEEVLRTQQKVKILEEEWEREGCFVMTDAWTDMKRRSIMNLCVNSRDLMLEGVSMLPNFAKVISQAKAATVFIYAHDKTLSMMRAYTKKRDIIRPGATRFATCFLTLHSMYDKKAQLKAMFTSDEWYECTHSKTLKGKNTFDTVMSFGFWNSVMMVLKIFSPLVKVPRLADGEKIPSMERRYLQWGNLRSTYGSGAPTLQKLATRILALNSSSSDCERNWSCFESIHTKKRNRLNVNSLNNLVYVQFNAKLFNKQKRIREQNVDAIFEDGNEDTVEEWIAGPRLEDQDSEINLMLATQAPRTRDIYDDDFDSEPEDAIDMEFEPDKYQEVPRFGTHKLLN</sequence>
<feature type="domain" description="BED-type" evidence="8">
    <location>
        <begin position="8"/>
        <end position="72"/>
    </location>
</feature>
<keyword evidence="2" id="KW-0479">Metal-binding</keyword>
<dbReference type="AlphaFoldDB" id="V4NTV0"/>
<keyword evidence="4" id="KW-0862">Zinc</keyword>
<dbReference type="InterPro" id="IPR007021">
    <property type="entry name" value="DUF659"/>
</dbReference>
<accession>V4NTV0</accession>
<evidence type="ECO:0000313" key="9">
    <source>
        <dbReference type="EMBL" id="ESQ50146.1"/>
    </source>
</evidence>
<dbReference type="Pfam" id="PF05699">
    <property type="entry name" value="Dimer_Tnp_hAT"/>
    <property type="match status" value="1"/>
</dbReference>
<evidence type="ECO:0000256" key="1">
    <source>
        <dbReference type="ARBA" id="ARBA00004123"/>
    </source>
</evidence>
<dbReference type="InterPro" id="IPR008906">
    <property type="entry name" value="HATC_C_dom"/>
</dbReference>
<proteinExistence type="predicted"/>
<name>V4NTV0_EUTSA</name>
<dbReference type="PANTHER" id="PTHR32166:SF74">
    <property type="entry name" value="OS05G0256350 PROTEIN"/>
    <property type="match status" value="1"/>
</dbReference>
<evidence type="ECO:0000256" key="2">
    <source>
        <dbReference type="ARBA" id="ARBA00022723"/>
    </source>
</evidence>
<dbReference type="InterPro" id="IPR012337">
    <property type="entry name" value="RNaseH-like_sf"/>
</dbReference>
<feature type="non-terminal residue" evidence="9">
    <location>
        <position position="1"/>
    </location>
</feature>
<evidence type="ECO:0000256" key="5">
    <source>
        <dbReference type="ARBA" id="ARBA00023125"/>
    </source>
</evidence>
<dbReference type="OMA" id="KNIMNLC"/>
<dbReference type="Pfam" id="PF02892">
    <property type="entry name" value="zf-BED"/>
    <property type="match status" value="1"/>
</dbReference>
<dbReference type="Gramene" id="ESQ50146">
    <property type="protein sequence ID" value="ESQ50146"/>
    <property type="gene ID" value="EUTSA_v10002303mg"/>
</dbReference>
<evidence type="ECO:0000256" key="4">
    <source>
        <dbReference type="ARBA" id="ARBA00022833"/>
    </source>
</evidence>
<dbReference type="PROSITE" id="PS50808">
    <property type="entry name" value="ZF_BED"/>
    <property type="match status" value="1"/>
</dbReference>
<keyword evidence="3 7" id="KW-0863">Zinc-finger</keyword>
<dbReference type="Proteomes" id="UP000030689">
    <property type="component" value="Unassembled WGS sequence"/>
</dbReference>
<dbReference type="KEGG" id="eus:EUTSA_v10002303mg"/>
<dbReference type="eggNOG" id="ENOG502QUNQ">
    <property type="taxonomic scope" value="Eukaryota"/>
</dbReference>
<dbReference type="PANTHER" id="PTHR32166">
    <property type="entry name" value="OSJNBA0013A04.12 PROTEIN"/>
    <property type="match status" value="1"/>
</dbReference>
<dbReference type="GO" id="GO:0008270">
    <property type="term" value="F:zinc ion binding"/>
    <property type="evidence" value="ECO:0007669"/>
    <property type="project" value="UniProtKB-KW"/>
</dbReference>
<dbReference type="SUPFAM" id="SSF53098">
    <property type="entry name" value="Ribonuclease H-like"/>
    <property type="match status" value="1"/>
</dbReference>
<dbReference type="InterPro" id="IPR003656">
    <property type="entry name" value="Znf_BED"/>
</dbReference>